<dbReference type="InterPro" id="IPR029063">
    <property type="entry name" value="SAM-dependent_MTases_sf"/>
</dbReference>
<dbReference type="GO" id="GO:0101031">
    <property type="term" value="C:protein folding chaperone complex"/>
    <property type="evidence" value="ECO:0007669"/>
    <property type="project" value="TreeGrafter"/>
</dbReference>
<dbReference type="Proteomes" id="UP000654075">
    <property type="component" value="Unassembled WGS sequence"/>
</dbReference>
<evidence type="ECO:0000256" key="2">
    <source>
        <dbReference type="ARBA" id="ARBA00022771"/>
    </source>
</evidence>
<dbReference type="InterPro" id="IPR011990">
    <property type="entry name" value="TPR-like_helical_dom_sf"/>
</dbReference>
<feature type="compositionally biased region" description="Low complexity" evidence="7">
    <location>
        <begin position="502"/>
        <end position="511"/>
    </location>
</feature>
<dbReference type="PANTHER" id="PTHR46423">
    <property type="entry name" value="RNA POLYMERASE II-ASSOCIATED PROTEIN 3"/>
    <property type="match status" value="1"/>
</dbReference>
<comment type="caution">
    <text evidence="9">The sequence shown here is derived from an EMBL/GenBank/DDBJ whole genome shotgun (WGS) entry which is preliminary data.</text>
</comment>
<dbReference type="Gene3D" id="3.40.50.150">
    <property type="entry name" value="Vaccinia Virus protein VP39"/>
    <property type="match status" value="1"/>
</dbReference>
<evidence type="ECO:0000256" key="3">
    <source>
        <dbReference type="ARBA" id="ARBA00022803"/>
    </source>
</evidence>
<dbReference type="InterPro" id="IPR036443">
    <property type="entry name" value="Znf_RanBP2_sf"/>
</dbReference>
<dbReference type="SUPFAM" id="SSF90209">
    <property type="entry name" value="Ran binding protein zinc finger-like"/>
    <property type="match status" value="1"/>
</dbReference>
<gene>
    <name evidence="9" type="ORF">PGLA1383_LOCUS45575</name>
</gene>
<evidence type="ECO:0000259" key="8">
    <source>
        <dbReference type="PROSITE" id="PS50199"/>
    </source>
</evidence>
<dbReference type="SMART" id="SM00028">
    <property type="entry name" value="TPR"/>
    <property type="match status" value="3"/>
</dbReference>
<dbReference type="PANTHER" id="PTHR46423:SF1">
    <property type="entry name" value="RNA POLYMERASE II-ASSOCIATED PROTEIN 3"/>
    <property type="match status" value="1"/>
</dbReference>
<feature type="repeat" description="TPR" evidence="6">
    <location>
        <begin position="246"/>
        <end position="279"/>
    </location>
</feature>
<dbReference type="InterPro" id="IPR019734">
    <property type="entry name" value="TPR_rpt"/>
</dbReference>
<evidence type="ECO:0000313" key="9">
    <source>
        <dbReference type="EMBL" id="CAE8629000.1"/>
    </source>
</evidence>
<dbReference type="GO" id="GO:0008270">
    <property type="term" value="F:zinc ion binding"/>
    <property type="evidence" value="ECO:0007669"/>
    <property type="project" value="UniProtKB-KW"/>
</dbReference>
<evidence type="ECO:0000256" key="7">
    <source>
        <dbReference type="SAM" id="MobiDB-lite"/>
    </source>
</evidence>
<name>A0A813GQC2_POLGL</name>
<dbReference type="Gene3D" id="1.25.40.10">
    <property type="entry name" value="Tetratricopeptide repeat domain"/>
    <property type="match status" value="1"/>
</dbReference>
<accession>A0A813GQC2</accession>
<evidence type="ECO:0000256" key="1">
    <source>
        <dbReference type="ARBA" id="ARBA00022723"/>
    </source>
</evidence>
<evidence type="ECO:0000256" key="5">
    <source>
        <dbReference type="PROSITE-ProRule" id="PRU00322"/>
    </source>
</evidence>
<reference evidence="9" key="1">
    <citation type="submission" date="2021-02" db="EMBL/GenBank/DDBJ databases">
        <authorList>
            <person name="Dougan E. K."/>
            <person name="Rhodes N."/>
            <person name="Thang M."/>
            <person name="Chan C."/>
        </authorList>
    </citation>
    <scope>NUCLEOTIDE SEQUENCE</scope>
</reference>
<dbReference type="EMBL" id="CAJNNV010029565">
    <property type="protein sequence ID" value="CAE8629000.1"/>
    <property type="molecule type" value="Genomic_DNA"/>
</dbReference>
<feature type="region of interest" description="Disordered" evidence="7">
    <location>
        <begin position="499"/>
        <end position="527"/>
    </location>
</feature>
<evidence type="ECO:0000313" key="10">
    <source>
        <dbReference type="Proteomes" id="UP000654075"/>
    </source>
</evidence>
<keyword evidence="3 6" id="KW-0802">TPR repeat</keyword>
<dbReference type="SUPFAM" id="SSF53335">
    <property type="entry name" value="S-adenosyl-L-methionine-dependent methyltransferases"/>
    <property type="match status" value="1"/>
</dbReference>
<feature type="domain" description="RanBP2-type" evidence="8">
    <location>
        <begin position="680"/>
        <end position="711"/>
    </location>
</feature>
<dbReference type="Gene3D" id="2.70.160.11">
    <property type="entry name" value="Hnrnp arginine n-methyltransferase1"/>
    <property type="match status" value="1"/>
</dbReference>
<keyword evidence="4" id="KW-0862">Zinc</keyword>
<keyword evidence="2 5" id="KW-0863">Zinc-finger</keyword>
<evidence type="ECO:0000256" key="4">
    <source>
        <dbReference type="ARBA" id="ARBA00022833"/>
    </source>
</evidence>
<dbReference type="InterPro" id="IPR051966">
    <property type="entry name" value="RPAP3"/>
</dbReference>
<protein>
    <recommendedName>
        <fullName evidence="8">RanBP2-type domain-containing protein</fullName>
    </recommendedName>
</protein>
<feature type="compositionally biased region" description="Polar residues" evidence="7">
    <location>
        <begin position="512"/>
        <end position="524"/>
    </location>
</feature>
<keyword evidence="1" id="KW-0479">Metal-binding</keyword>
<keyword evidence="10" id="KW-1185">Reference proteome</keyword>
<organism evidence="9 10">
    <name type="scientific">Polarella glacialis</name>
    <name type="common">Dinoflagellate</name>
    <dbReference type="NCBI Taxonomy" id="89957"/>
    <lineage>
        <taxon>Eukaryota</taxon>
        <taxon>Sar</taxon>
        <taxon>Alveolata</taxon>
        <taxon>Dinophyceae</taxon>
        <taxon>Suessiales</taxon>
        <taxon>Suessiaceae</taxon>
        <taxon>Polarella</taxon>
    </lineage>
</organism>
<dbReference type="OrthoDB" id="420195at2759"/>
<dbReference type="SUPFAM" id="SSF48452">
    <property type="entry name" value="TPR-like"/>
    <property type="match status" value="1"/>
</dbReference>
<evidence type="ECO:0000256" key="6">
    <source>
        <dbReference type="PROSITE-ProRule" id="PRU00339"/>
    </source>
</evidence>
<dbReference type="PROSITE" id="PS01358">
    <property type="entry name" value="ZF_RANBP2_1"/>
    <property type="match status" value="1"/>
</dbReference>
<feature type="region of interest" description="Disordered" evidence="7">
    <location>
        <begin position="1"/>
        <end position="28"/>
    </location>
</feature>
<dbReference type="PROSITE" id="PS50199">
    <property type="entry name" value="ZF_RANBP2_2"/>
    <property type="match status" value="1"/>
</dbReference>
<sequence length="1335" mass="144999">MLAPQETKGVGTEMICGPGPPKPMEGTSVGLTLRIRLPSGKRESVSANSADFGHRVWSLLKPLADMRGLRLSPPQLLEDSAAPGSAVSQDNLAHRLLRADGRALLLDATLEEQGLRDGSTLQLLEPPRRRSASAAPVVVTEADVEATHREAEASRTWDTACLPREEREATASNMKDRANVVLKDGQFAAARDLYSAAILCLPPEDSDEQLAAALFGNRALAHLKLEEWGHARDDAEQSLQLVPSNVKVRYRLGVAFRELGELEAAARSFRAVLDQDASDRSTQQALAAVESEICSSHRQKSGTAPQVFSEPAPPESISWRFEQLQRGFELPRLQAIWRELPEGVASDNQNAMKPAHIAALRHALRCQTPIARFFQESLAVASAAAQVSTSETSEAASTAPVRQPAVFSSATTAGSEASAGASGEQALAAHKGRTKLLPNMVVIDKAHNAAVVLGAGCMAAAHACAQLLGTGALLQATVVEPCGLLSGLAERTSLEVLGATRSSHSSNSLSNQGNTGSNEGSKSPGQEEEVKMLFLRSQGQIDNEFAVPAVAFQVPSKLRSTASLPTRSLVLPWEEFDECNSVKGNVERAGVAEKMTWIIACDRLCDDLLGEGLVTSLAAGCEAARRHLPKASGVVRCVPSRAELICTPLELRSGEAFGWDISRANALRFSAHASPEESMPQGSRSWKCQSCSWSNSPQLRFCEVCRVERQKQSDVRKTGLQMRESLGWWPVDLDHEASRASSLGGTICRLCAEEQVLFSFDFDEPSTFAQQRRVEERVLEARATCDCRVNAIAVWWRLQGPGGTELTTRPGIASMTSAGGETSVEMWPGKRQAVYYLGYEVGIEEGEVMRFGARLHDNMSRVKFELLQPRLSERMGLMKFEMQITSSAVLQQLQEKLDLKSNRLMASIPGTPLKRRDKLLEFGPFDVVPGSLRPELWRKVEEKLRLHTERPKRGDEPVRCLFRRGAYEGTVRWPRPSLAAGASVPRLPRYFEALTESRLEPFLLAMTKVLDSVQQSPLRARVLELCCGPVPLLALCAARAGARAWALESEPSLREMALETVRDQGLEMVFQYKGFSSYSFFGSASRPGGAGVRVLRASPSTSLKAGAGDPKFLDGARAHVVVCRPDDDGPLNEAFLETTWHAAEELLEDGGRLVPSGLLVKVVAVEWLPLLDGCMASACLLHPLVCEGFRVQAEMNDSLRPLSSCSEVALRINLSARPPAGNLPAAEGFIEVQRAGVFTAFAFWHEPDFEEGDEWQEECDACCPTHPVFHRFAVQLAMSTTDVFVFPSSMLCTGSGGRLPRMLAPWSPSLASVGPVEVPVGLHSDSDIVIAIAIQ</sequence>
<dbReference type="InterPro" id="IPR001876">
    <property type="entry name" value="Znf_RanBP2"/>
</dbReference>
<dbReference type="PROSITE" id="PS50005">
    <property type="entry name" value="TPR"/>
    <property type="match status" value="1"/>
</dbReference>
<proteinExistence type="predicted"/>